<dbReference type="Proteomes" id="UP000036403">
    <property type="component" value="Unassembled WGS sequence"/>
</dbReference>
<dbReference type="EMBL" id="LBMM01023619">
    <property type="protein sequence ID" value="KMQ82686.1"/>
    <property type="molecule type" value="Genomic_DNA"/>
</dbReference>
<reference evidence="2 3" key="1">
    <citation type="submission" date="2015-04" db="EMBL/GenBank/DDBJ databases">
        <title>Lasius niger genome sequencing.</title>
        <authorList>
            <person name="Konorov E.A."/>
            <person name="Nikitin M.A."/>
            <person name="Kirill M.V."/>
            <person name="Chang P."/>
        </authorList>
    </citation>
    <scope>NUCLEOTIDE SEQUENCE [LARGE SCALE GENOMIC DNA]</scope>
    <source>
        <tissue evidence="2">Whole</tissue>
    </source>
</reference>
<dbReference type="PaxDb" id="67767-A0A0J7JXU4"/>
<feature type="region of interest" description="Disordered" evidence="1">
    <location>
        <begin position="334"/>
        <end position="358"/>
    </location>
</feature>
<gene>
    <name evidence="2" type="ORF">RF55_22137</name>
</gene>
<dbReference type="Gene3D" id="1.10.3050.10">
    <property type="entry name" value="borna disease virus nucleoprotein, domain 2"/>
    <property type="match status" value="1"/>
</dbReference>
<proteinExistence type="predicted"/>
<name>A0A0J7JXU4_LASNI</name>
<organism evidence="2 3">
    <name type="scientific">Lasius niger</name>
    <name type="common">Black garden ant</name>
    <dbReference type="NCBI Taxonomy" id="67767"/>
    <lineage>
        <taxon>Eukaryota</taxon>
        <taxon>Metazoa</taxon>
        <taxon>Ecdysozoa</taxon>
        <taxon>Arthropoda</taxon>
        <taxon>Hexapoda</taxon>
        <taxon>Insecta</taxon>
        <taxon>Pterygota</taxon>
        <taxon>Neoptera</taxon>
        <taxon>Endopterygota</taxon>
        <taxon>Hymenoptera</taxon>
        <taxon>Apocrita</taxon>
        <taxon>Aculeata</taxon>
        <taxon>Formicoidea</taxon>
        <taxon>Formicidae</taxon>
        <taxon>Formicinae</taxon>
        <taxon>Lasius</taxon>
        <taxon>Lasius</taxon>
    </lineage>
</organism>
<dbReference type="InterPro" id="IPR015970">
    <property type="entry name" value="P40_nucleoprot_sub2_BD-vir"/>
</dbReference>
<dbReference type="InterPro" id="IPR009441">
    <property type="entry name" value="P40_nucleoprot_BD-vir"/>
</dbReference>
<sequence>MAEQAPPGRNYVVIERVIRIEETQPVHYVDPPQSILTKLPLEEGEAITTAIFWMLGKRPNIIPTRQINEATLDEQQRTALRKSIESHLSDQLLVFLGMAGVMTLVKEVRSTGPTANTEYLTKRWQAICATMGIRDEFAAGGKVSREMFHGMIKLIESWQTWVKARANVRREILTLSIEDIPDQAPEMVKKVLEQIKMVLHGYGLKSTEVMCGFTTSDSEALLIPQVNQQTIDLKKVVAELKAQHGPLYPYLRVFPLPGADRLHHRNYPDLYYAAVSTAVHNKDLGVEGRYQMTDDQTTTSKAVIDRMADRLLHARVGVDQTTIQNLAELGITLPRRRMRRDDDDDEDEQPPPQQRRLR</sequence>
<protein>
    <submittedName>
        <fullName evidence="2">Nucleoprotein</fullName>
    </submittedName>
</protein>
<evidence type="ECO:0000313" key="2">
    <source>
        <dbReference type="EMBL" id="KMQ82686.1"/>
    </source>
</evidence>
<comment type="caution">
    <text evidence="2">The sequence shown here is derived from an EMBL/GenBank/DDBJ whole genome shotgun (WGS) entry which is preliminary data.</text>
</comment>
<keyword evidence="3" id="KW-1185">Reference proteome</keyword>
<dbReference type="STRING" id="67767.A0A0J7JXU4"/>
<evidence type="ECO:0000256" key="1">
    <source>
        <dbReference type="SAM" id="MobiDB-lite"/>
    </source>
</evidence>
<dbReference type="Pfam" id="PF06407">
    <property type="entry name" value="BDV_P40"/>
    <property type="match status" value="1"/>
</dbReference>
<evidence type="ECO:0000313" key="3">
    <source>
        <dbReference type="Proteomes" id="UP000036403"/>
    </source>
</evidence>
<dbReference type="AlphaFoldDB" id="A0A0J7JXU4"/>
<dbReference type="OrthoDB" id="6929652at2759"/>
<accession>A0A0J7JXU4</accession>